<evidence type="ECO:0000256" key="12">
    <source>
        <dbReference type="SAM" id="SignalP"/>
    </source>
</evidence>
<evidence type="ECO:0000256" key="6">
    <source>
        <dbReference type="ARBA" id="ARBA00022729"/>
    </source>
</evidence>
<dbReference type="PANTHER" id="PTHR11705:SF65">
    <property type="entry name" value="MAST CELL CARBOXYPEPTIDASE A"/>
    <property type="match status" value="1"/>
</dbReference>
<dbReference type="SUPFAM" id="SSF54897">
    <property type="entry name" value="Protease propeptides/inhibitors"/>
    <property type="match status" value="1"/>
</dbReference>
<dbReference type="PANTHER" id="PTHR11705">
    <property type="entry name" value="PROTEASE FAMILY M14 CARBOXYPEPTIDASE A,B"/>
    <property type="match status" value="1"/>
</dbReference>
<dbReference type="GO" id="GO:0005615">
    <property type="term" value="C:extracellular space"/>
    <property type="evidence" value="ECO:0007669"/>
    <property type="project" value="TreeGrafter"/>
</dbReference>
<evidence type="ECO:0000313" key="15">
    <source>
        <dbReference type="Proteomes" id="UP000694569"/>
    </source>
</evidence>
<dbReference type="SUPFAM" id="SSF53187">
    <property type="entry name" value="Zn-dependent exopeptidases"/>
    <property type="match status" value="1"/>
</dbReference>
<reference evidence="14" key="1">
    <citation type="submission" date="2025-08" db="UniProtKB">
        <authorList>
            <consortium name="Ensembl"/>
        </authorList>
    </citation>
    <scope>IDENTIFICATION</scope>
</reference>
<dbReference type="InterPro" id="IPR003146">
    <property type="entry name" value="M14A_act_pep"/>
</dbReference>
<evidence type="ECO:0000256" key="10">
    <source>
        <dbReference type="ARBA" id="ARBA00023157"/>
    </source>
</evidence>
<feature type="domain" description="Peptidase M14" evidence="13">
    <location>
        <begin position="120"/>
        <end position="412"/>
    </location>
</feature>
<keyword evidence="10" id="KW-1015">Disulfide bond</keyword>
<evidence type="ECO:0000256" key="11">
    <source>
        <dbReference type="PROSITE-ProRule" id="PRU01379"/>
    </source>
</evidence>
<dbReference type="Pfam" id="PF02244">
    <property type="entry name" value="Propep_M14"/>
    <property type="match status" value="1"/>
</dbReference>
<evidence type="ECO:0000313" key="14">
    <source>
        <dbReference type="Ensembl" id="ENSLLEP00000010558.1"/>
    </source>
</evidence>
<dbReference type="PROSITE" id="PS00132">
    <property type="entry name" value="CARBOXYPEPT_ZN_1"/>
    <property type="match status" value="1"/>
</dbReference>
<dbReference type="PRINTS" id="PR00765">
    <property type="entry name" value="CRBOXYPTASEA"/>
</dbReference>
<dbReference type="AlphaFoldDB" id="A0A8C5MDQ6"/>
<keyword evidence="4" id="KW-0645">Protease</keyword>
<dbReference type="Gene3D" id="3.40.630.10">
    <property type="entry name" value="Zn peptidases"/>
    <property type="match status" value="1"/>
</dbReference>
<keyword evidence="15" id="KW-1185">Reference proteome</keyword>
<protein>
    <submittedName>
        <fullName evidence="14">Carboxypeptidase A3</fullName>
    </submittedName>
</protein>
<comment type="similarity">
    <text evidence="2 11">Belongs to the peptidase M14 family.</text>
</comment>
<dbReference type="GO" id="GO:0004181">
    <property type="term" value="F:metallocarboxypeptidase activity"/>
    <property type="evidence" value="ECO:0007669"/>
    <property type="project" value="InterPro"/>
</dbReference>
<evidence type="ECO:0000256" key="5">
    <source>
        <dbReference type="ARBA" id="ARBA00022723"/>
    </source>
</evidence>
<reference evidence="14" key="2">
    <citation type="submission" date="2025-09" db="UniProtKB">
        <authorList>
            <consortium name="Ensembl"/>
        </authorList>
    </citation>
    <scope>IDENTIFICATION</scope>
</reference>
<accession>A0A8C5MDQ6</accession>
<dbReference type="Pfam" id="PF00246">
    <property type="entry name" value="Peptidase_M14"/>
    <property type="match status" value="1"/>
</dbReference>
<evidence type="ECO:0000256" key="4">
    <source>
        <dbReference type="ARBA" id="ARBA00022670"/>
    </source>
</evidence>
<dbReference type="InterPro" id="IPR057246">
    <property type="entry name" value="CARBOXYPEPT_ZN_1"/>
</dbReference>
<dbReference type="OrthoDB" id="3626597at2759"/>
<evidence type="ECO:0000256" key="9">
    <source>
        <dbReference type="ARBA" id="ARBA00023049"/>
    </source>
</evidence>
<dbReference type="GeneTree" id="ENSGT00940000161551"/>
<dbReference type="PROSITE" id="PS52035">
    <property type="entry name" value="PEPTIDASE_M14"/>
    <property type="match status" value="1"/>
</dbReference>
<proteinExistence type="inferred from homology"/>
<evidence type="ECO:0000256" key="1">
    <source>
        <dbReference type="ARBA" id="ARBA00001947"/>
    </source>
</evidence>
<dbReference type="Proteomes" id="UP000694569">
    <property type="component" value="Unplaced"/>
</dbReference>
<keyword evidence="9" id="KW-0482">Metalloprotease</keyword>
<evidence type="ECO:0000256" key="2">
    <source>
        <dbReference type="ARBA" id="ARBA00005988"/>
    </source>
</evidence>
<comment type="cofactor">
    <cofactor evidence="1">
        <name>Zn(2+)</name>
        <dbReference type="ChEBI" id="CHEBI:29105"/>
    </cofactor>
</comment>
<evidence type="ECO:0000256" key="8">
    <source>
        <dbReference type="ARBA" id="ARBA00022833"/>
    </source>
</evidence>
<evidence type="ECO:0000256" key="7">
    <source>
        <dbReference type="ARBA" id="ARBA00022801"/>
    </source>
</evidence>
<feature type="signal peptide" evidence="12">
    <location>
        <begin position="1"/>
        <end position="15"/>
    </location>
</feature>
<dbReference type="InterPro" id="IPR000834">
    <property type="entry name" value="Peptidase_M14"/>
</dbReference>
<keyword evidence="8" id="KW-0862">Zinc</keyword>
<keyword evidence="7" id="KW-0378">Hydrolase</keyword>
<evidence type="ECO:0000259" key="13">
    <source>
        <dbReference type="PROSITE" id="PS52035"/>
    </source>
</evidence>
<evidence type="ECO:0000256" key="3">
    <source>
        <dbReference type="ARBA" id="ARBA00022645"/>
    </source>
</evidence>
<dbReference type="FunFam" id="3.40.630.10:FF:000001">
    <property type="entry name" value="Carboxypeptidase B"/>
    <property type="match status" value="1"/>
</dbReference>
<organism evidence="14 15">
    <name type="scientific">Leptobrachium leishanense</name>
    <name type="common">Leishan spiny toad</name>
    <dbReference type="NCBI Taxonomy" id="445787"/>
    <lineage>
        <taxon>Eukaryota</taxon>
        <taxon>Metazoa</taxon>
        <taxon>Chordata</taxon>
        <taxon>Craniata</taxon>
        <taxon>Vertebrata</taxon>
        <taxon>Euteleostomi</taxon>
        <taxon>Amphibia</taxon>
        <taxon>Batrachia</taxon>
        <taxon>Anura</taxon>
        <taxon>Pelobatoidea</taxon>
        <taxon>Megophryidae</taxon>
        <taxon>Leptobrachium</taxon>
    </lineage>
</organism>
<keyword evidence="6 12" id="KW-0732">Signal</keyword>
<dbReference type="Gene3D" id="3.30.70.340">
    <property type="entry name" value="Metallocarboxypeptidase-like"/>
    <property type="match status" value="1"/>
</dbReference>
<feature type="chain" id="PRO_5034169685" evidence="12">
    <location>
        <begin position="16"/>
        <end position="417"/>
    </location>
</feature>
<dbReference type="GO" id="GO:0008270">
    <property type="term" value="F:zinc ion binding"/>
    <property type="evidence" value="ECO:0007669"/>
    <property type="project" value="InterPro"/>
</dbReference>
<feature type="active site" description="Proton donor/acceptor" evidence="11">
    <location>
        <position position="378"/>
    </location>
</feature>
<sequence>MMFLLLCLFIGASVGVLTPRRYDNDKVFRILPKTEKEVEFIKYLDNKMQLDFFKPASSHQVIPNNPADFHTSAEESEIIMKFLEKKGIKFDILSENLQETIERQFQVVEEKNNRSGRIFRYQPWEKIATWAFSVALRNPKLVSMMEIGKTYEGRPIILLKVGKQKACKKGIILECGIHAREWISPAFCQWFVNEAVKTYGKDKNMTRLLDRVTFHVIPVFNIDGYVWSWTQDRLWRKNRKPNGECIGTDLNRNFNISWNKFEKDEDPCMQAYAGTGPESEVETQAFSTYIRKNLDSIKAHISFHSYGQMLLYPYGHAEENIPNHEIVEKLAVSALEALSGLFGTKYIHGSISKIIGLVSGSSIDWSYEEGIKYSFGFELRDGKIYNFLLPESLIKPTCQETMLAVKVIANHVLKLET</sequence>
<dbReference type="SMART" id="SM00631">
    <property type="entry name" value="Zn_pept"/>
    <property type="match status" value="1"/>
</dbReference>
<gene>
    <name evidence="14" type="primary">CPA3</name>
</gene>
<name>A0A8C5MDQ6_9ANUR</name>
<keyword evidence="3" id="KW-0121">Carboxypeptidase</keyword>
<dbReference type="GO" id="GO:0006508">
    <property type="term" value="P:proteolysis"/>
    <property type="evidence" value="ECO:0007669"/>
    <property type="project" value="UniProtKB-KW"/>
</dbReference>
<dbReference type="FunFam" id="3.30.70.340:FF:000002">
    <property type="entry name" value="Carboxypeptidase A"/>
    <property type="match status" value="1"/>
</dbReference>
<dbReference type="Ensembl" id="ENSLLET00000010970.1">
    <property type="protein sequence ID" value="ENSLLEP00000010558.1"/>
    <property type="gene ID" value="ENSLLEG00000006741.1"/>
</dbReference>
<keyword evidence="5" id="KW-0479">Metal-binding</keyword>
<dbReference type="InterPro" id="IPR036990">
    <property type="entry name" value="M14A-like_propep"/>
</dbReference>